<dbReference type="InterPro" id="IPR044038">
    <property type="entry name" value="dATP/dGTP_diPOhydrolase_N"/>
</dbReference>
<proteinExistence type="predicted"/>
<dbReference type="AlphaFoldDB" id="A0A0F9AAG9"/>
<accession>A0A0F9AAG9</accession>
<organism evidence="2">
    <name type="scientific">marine sediment metagenome</name>
    <dbReference type="NCBI Taxonomy" id="412755"/>
    <lineage>
        <taxon>unclassified sequences</taxon>
        <taxon>metagenomes</taxon>
        <taxon>ecological metagenomes</taxon>
    </lineage>
</organism>
<dbReference type="EMBL" id="LAZR01055849">
    <property type="protein sequence ID" value="KKK75469.1"/>
    <property type="molecule type" value="Genomic_DNA"/>
</dbReference>
<protein>
    <recommendedName>
        <fullName evidence="1">dATP/dGTP diphosphohydrolase N-terminal domain-containing protein</fullName>
    </recommendedName>
</protein>
<reference evidence="2" key="1">
    <citation type="journal article" date="2015" name="Nature">
        <title>Complex archaea that bridge the gap between prokaryotes and eukaryotes.</title>
        <authorList>
            <person name="Spang A."/>
            <person name="Saw J.H."/>
            <person name="Jorgensen S.L."/>
            <person name="Zaremba-Niedzwiedzka K."/>
            <person name="Martijn J."/>
            <person name="Lind A.E."/>
            <person name="van Eijk R."/>
            <person name="Schleper C."/>
            <person name="Guy L."/>
            <person name="Ettema T.J."/>
        </authorList>
    </citation>
    <scope>NUCLEOTIDE SEQUENCE</scope>
</reference>
<dbReference type="Pfam" id="PF18909">
    <property type="entry name" value="dGTP_diPhyd_N"/>
    <property type="match status" value="1"/>
</dbReference>
<gene>
    <name evidence="2" type="ORF">LCGC14_2873400</name>
</gene>
<comment type="caution">
    <text evidence="2">The sequence shown here is derived from an EMBL/GenBank/DDBJ whole genome shotgun (WGS) entry which is preliminary data.</text>
</comment>
<sequence>MIKERKGKRRWSLIPFKMLGWIVDAMASGLVKYKAGSWKQVENGEEYYYDALLRHITEYREALEDKNVEAEFDNDSGLHHLAHAGVQCTYSNVVCL</sequence>
<evidence type="ECO:0000259" key="1">
    <source>
        <dbReference type="Pfam" id="PF18909"/>
    </source>
</evidence>
<feature type="domain" description="dATP/dGTP diphosphohydrolase N-terminal" evidence="1">
    <location>
        <begin position="3"/>
        <end position="88"/>
    </location>
</feature>
<name>A0A0F9AAG9_9ZZZZ</name>
<evidence type="ECO:0000313" key="2">
    <source>
        <dbReference type="EMBL" id="KKK75469.1"/>
    </source>
</evidence>